<dbReference type="EMBL" id="BARS01051487">
    <property type="protein sequence ID" value="GAG45881.1"/>
    <property type="molecule type" value="Genomic_DNA"/>
</dbReference>
<protein>
    <recommendedName>
        <fullName evidence="2">Porin domain-containing protein</fullName>
    </recommendedName>
</protein>
<gene>
    <name evidence="1" type="ORF">S01H1_76687</name>
</gene>
<dbReference type="AlphaFoldDB" id="X0ZBV3"/>
<name>X0ZBV3_9ZZZZ</name>
<feature type="non-terminal residue" evidence="1">
    <location>
        <position position="117"/>
    </location>
</feature>
<proteinExistence type="predicted"/>
<reference evidence="1" key="1">
    <citation type="journal article" date="2014" name="Front. Microbiol.">
        <title>High frequency of phylogenetically diverse reductive dehalogenase-homologous genes in deep subseafloor sedimentary metagenomes.</title>
        <authorList>
            <person name="Kawai M."/>
            <person name="Futagami T."/>
            <person name="Toyoda A."/>
            <person name="Takaki Y."/>
            <person name="Nishi S."/>
            <person name="Hori S."/>
            <person name="Arai W."/>
            <person name="Tsubouchi T."/>
            <person name="Morono Y."/>
            <person name="Uchiyama I."/>
            <person name="Ito T."/>
            <person name="Fujiyama A."/>
            <person name="Inagaki F."/>
            <person name="Takami H."/>
        </authorList>
    </citation>
    <scope>NUCLEOTIDE SEQUENCE</scope>
    <source>
        <strain evidence="1">Expedition CK06-06</strain>
    </source>
</reference>
<organism evidence="1">
    <name type="scientific">marine sediment metagenome</name>
    <dbReference type="NCBI Taxonomy" id="412755"/>
    <lineage>
        <taxon>unclassified sequences</taxon>
        <taxon>metagenomes</taxon>
        <taxon>ecological metagenomes</taxon>
    </lineage>
</organism>
<evidence type="ECO:0008006" key="2">
    <source>
        <dbReference type="Google" id="ProtNLM"/>
    </source>
</evidence>
<sequence length="117" mass="13034">MAEVKTQTELTSKMIMKKGMLLLSAVLLVTLVSISQGQETKKGKQEVDFEVTADFFSKYIWRGQNLDDDPVFQSGISASYRGLTATIWGNIDLTNYNGNSGDFSELDYCLDYSSKVP</sequence>
<comment type="caution">
    <text evidence="1">The sequence shown here is derived from an EMBL/GenBank/DDBJ whole genome shotgun (WGS) entry which is preliminary data.</text>
</comment>
<evidence type="ECO:0000313" key="1">
    <source>
        <dbReference type="EMBL" id="GAG45881.1"/>
    </source>
</evidence>
<accession>X0ZBV3</accession>